<keyword evidence="4" id="KW-0804">Transcription</keyword>
<dbReference type="OrthoDB" id="881297at2"/>
<organism evidence="7 8">
    <name type="scientific">Maribacter ulvicola</name>
    <dbReference type="NCBI Taxonomy" id="228959"/>
    <lineage>
        <taxon>Bacteria</taxon>
        <taxon>Pseudomonadati</taxon>
        <taxon>Bacteroidota</taxon>
        <taxon>Flavobacteriia</taxon>
        <taxon>Flavobacteriales</taxon>
        <taxon>Flavobacteriaceae</taxon>
        <taxon>Maribacter</taxon>
    </lineage>
</organism>
<dbReference type="GO" id="GO:0003700">
    <property type="term" value="F:DNA-binding transcription factor activity"/>
    <property type="evidence" value="ECO:0007669"/>
    <property type="project" value="TreeGrafter"/>
</dbReference>
<evidence type="ECO:0000256" key="3">
    <source>
        <dbReference type="ARBA" id="ARBA00023125"/>
    </source>
</evidence>
<dbReference type="EMBL" id="FTMA01000001">
    <property type="protein sequence ID" value="SIP99394.1"/>
    <property type="molecule type" value="Genomic_DNA"/>
</dbReference>
<sequence length="192" mass="22624">MKKKNEYIEQALELFSNYGCKRVGMDDVAETLGISKKTLYGLFINKDTLVQESVSLLLQRTHEKMSNFFQTSKVASNPFDRIIHIYRVGLKELRNLSPTFLFGLKKYYPEAYKLYDNFVQTLVWTYVLDLLNEAKRQNLLKEHINIKLICELFLLRIDKIILPNREFFDGYSTDELLEHLIIVPLHGIRKMP</sequence>
<dbReference type="InterPro" id="IPR001647">
    <property type="entry name" value="HTH_TetR"/>
</dbReference>
<feature type="DNA-binding region" description="H-T-H motif" evidence="5">
    <location>
        <begin position="24"/>
        <end position="43"/>
    </location>
</feature>
<evidence type="ECO:0000313" key="7">
    <source>
        <dbReference type="EMBL" id="SIP99394.1"/>
    </source>
</evidence>
<name>A0A1N6P4T1_9FLAO</name>
<dbReference type="Proteomes" id="UP000186953">
    <property type="component" value="Unassembled WGS sequence"/>
</dbReference>
<keyword evidence="1" id="KW-0678">Repressor</keyword>
<dbReference type="STRING" id="228959.SAMN05421797_101280"/>
<evidence type="ECO:0000256" key="1">
    <source>
        <dbReference type="ARBA" id="ARBA00022491"/>
    </source>
</evidence>
<dbReference type="PANTHER" id="PTHR30055:SF175">
    <property type="entry name" value="HTH-TYPE TRANSCRIPTIONAL REPRESSOR KSTR2"/>
    <property type="match status" value="1"/>
</dbReference>
<keyword evidence="8" id="KW-1185">Reference proteome</keyword>
<dbReference type="InterPro" id="IPR050109">
    <property type="entry name" value="HTH-type_TetR-like_transc_reg"/>
</dbReference>
<keyword evidence="2" id="KW-0805">Transcription regulation</keyword>
<evidence type="ECO:0000259" key="6">
    <source>
        <dbReference type="PROSITE" id="PS50977"/>
    </source>
</evidence>
<feature type="domain" description="HTH tetR-type" evidence="6">
    <location>
        <begin position="1"/>
        <end position="61"/>
    </location>
</feature>
<dbReference type="PRINTS" id="PR00455">
    <property type="entry name" value="HTHTETR"/>
</dbReference>
<evidence type="ECO:0000313" key="8">
    <source>
        <dbReference type="Proteomes" id="UP000186953"/>
    </source>
</evidence>
<accession>A0A1N6P4T1</accession>
<protein>
    <submittedName>
        <fullName evidence="7">Transcriptional regulator, TetR family</fullName>
    </submittedName>
</protein>
<dbReference type="InterPro" id="IPR009057">
    <property type="entry name" value="Homeodomain-like_sf"/>
</dbReference>
<dbReference type="PROSITE" id="PS50977">
    <property type="entry name" value="HTH_TETR_2"/>
    <property type="match status" value="1"/>
</dbReference>
<proteinExistence type="predicted"/>
<gene>
    <name evidence="7" type="ORF">SAMN05421797_101280</name>
</gene>
<evidence type="ECO:0000256" key="4">
    <source>
        <dbReference type="ARBA" id="ARBA00023163"/>
    </source>
</evidence>
<dbReference type="SUPFAM" id="SSF46689">
    <property type="entry name" value="Homeodomain-like"/>
    <property type="match status" value="1"/>
</dbReference>
<reference evidence="8" key="1">
    <citation type="submission" date="2017-01" db="EMBL/GenBank/DDBJ databases">
        <authorList>
            <person name="Varghese N."/>
            <person name="Submissions S."/>
        </authorList>
    </citation>
    <scope>NUCLEOTIDE SEQUENCE [LARGE SCALE GENOMIC DNA]</scope>
    <source>
        <strain evidence="8">DSM 15366</strain>
    </source>
</reference>
<dbReference type="RefSeq" id="WP_076546536.1">
    <property type="nucleotide sequence ID" value="NZ_FTMA01000001.1"/>
</dbReference>
<dbReference type="AlphaFoldDB" id="A0A1N6P4T1"/>
<dbReference type="Pfam" id="PF00440">
    <property type="entry name" value="TetR_N"/>
    <property type="match status" value="1"/>
</dbReference>
<dbReference type="PANTHER" id="PTHR30055">
    <property type="entry name" value="HTH-TYPE TRANSCRIPTIONAL REGULATOR RUTR"/>
    <property type="match status" value="1"/>
</dbReference>
<dbReference type="GO" id="GO:0000976">
    <property type="term" value="F:transcription cis-regulatory region binding"/>
    <property type="evidence" value="ECO:0007669"/>
    <property type="project" value="TreeGrafter"/>
</dbReference>
<evidence type="ECO:0000256" key="2">
    <source>
        <dbReference type="ARBA" id="ARBA00023015"/>
    </source>
</evidence>
<evidence type="ECO:0000256" key="5">
    <source>
        <dbReference type="PROSITE-ProRule" id="PRU00335"/>
    </source>
</evidence>
<dbReference type="Gene3D" id="1.10.357.10">
    <property type="entry name" value="Tetracycline Repressor, domain 2"/>
    <property type="match status" value="1"/>
</dbReference>
<keyword evidence="3 5" id="KW-0238">DNA-binding</keyword>